<dbReference type="EMBL" id="FNSO01000004">
    <property type="protein sequence ID" value="SEC41142.1"/>
    <property type="molecule type" value="Genomic_DNA"/>
</dbReference>
<dbReference type="GO" id="GO:0022857">
    <property type="term" value="F:transmembrane transporter activity"/>
    <property type="evidence" value="ECO:0007669"/>
    <property type="project" value="InterPro"/>
</dbReference>
<dbReference type="InterPro" id="IPR011701">
    <property type="entry name" value="MFS"/>
</dbReference>
<evidence type="ECO:0000256" key="1">
    <source>
        <dbReference type="ARBA" id="ARBA00004429"/>
    </source>
</evidence>
<evidence type="ECO:0000256" key="2">
    <source>
        <dbReference type="ARBA" id="ARBA00022448"/>
    </source>
</evidence>
<keyword evidence="5 6" id="KW-0472">Membrane</keyword>
<dbReference type="Gene3D" id="1.20.1250.20">
    <property type="entry name" value="MFS general substrate transporter like domains"/>
    <property type="match status" value="1"/>
</dbReference>
<feature type="transmembrane region" description="Helical" evidence="6">
    <location>
        <begin position="142"/>
        <end position="161"/>
    </location>
</feature>
<feature type="transmembrane region" description="Helical" evidence="6">
    <location>
        <begin position="16"/>
        <end position="37"/>
    </location>
</feature>
<evidence type="ECO:0000313" key="9">
    <source>
        <dbReference type="Proteomes" id="UP000199622"/>
    </source>
</evidence>
<sequence length="214" mass="21610">MHVTPPPVTRPVAAPAWWQVSGPGFAALIGLFALTAIYRFDGGSEIQRAFDLSGQSLLLIGLVAYLVGAALTVPAGLVLGPRFPTAVAISALVALFLGVLLAAFANDGTLLLAGRAFAGLGTGAAAGTTVALITKLRERRGVVTGLTAALAVLALLLGPVVGRLISEALGFRLVQLATIPFLLAALVVNAVIGIAGLTSAKRPVPPVPNGPPYP</sequence>
<gene>
    <name evidence="8" type="ORF">SAMN04489727_3657</name>
</gene>
<dbReference type="RefSeq" id="WP_091308755.1">
    <property type="nucleotide sequence ID" value="NZ_FNSO01000004.1"/>
</dbReference>
<keyword evidence="3 6" id="KW-0812">Transmembrane</keyword>
<dbReference type="Proteomes" id="UP000199622">
    <property type="component" value="Unassembled WGS sequence"/>
</dbReference>
<dbReference type="InterPro" id="IPR036259">
    <property type="entry name" value="MFS_trans_sf"/>
</dbReference>
<name>A0A1H4SAH4_9PSEU</name>
<reference evidence="9" key="1">
    <citation type="submission" date="2016-10" db="EMBL/GenBank/DDBJ databases">
        <authorList>
            <person name="Varghese N."/>
            <person name="Submissions S."/>
        </authorList>
    </citation>
    <scope>NUCLEOTIDE SEQUENCE [LARGE SCALE GENOMIC DNA]</scope>
    <source>
        <strain evidence="9">DSM 44544</strain>
    </source>
</reference>
<feature type="transmembrane region" description="Helical" evidence="6">
    <location>
        <begin position="85"/>
        <end position="104"/>
    </location>
</feature>
<dbReference type="SUPFAM" id="SSF103473">
    <property type="entry name" value="MFS general substrate transporter"/>
    <property type="match status" value="1"/>
</dbReference>
<feature type="transmembrane region" description="Helical" evidence="6">
    <location>
        <begin position="57"/>
        <end position="79"/>
    </location>
</feature>
<evidence type="ECO:0000313" key="8">
    <source>
        <dbReference type="EMBL" id="SEC41142.1"/>
    </source>
</evidence>
<dbReference type="OrthoDB" id="4559127at2"/>
<proteinExistence type="predicted"/>
<evidence type="ECO:0000256" key="5">
    <source>
        <dbReference type="ARBA" id="ARBA00023136"/>
    </source>
</evidence>
<dbReference type="STRING" id="208445.SAMN04489727_3657"/>
<feature type="domain" description="Major facilitator superfamily (MFS) profile" evidence="7">
    <location>
        <begin position="1"/>
        <end position="214"/>
    </location>
</feature>
<protein>
    <submittedName>
        <fullName evidence="8">Major Facilitator Superfamily protein</fullName>
    </submittedName>
</protein>
<feature type="transmembrane region" description="Helical" evidence="6">
    <location>
        <begin position="116"/>
        <end position="136"/>
    </location>
</feature>
<dbReference type="InterPro" id="IPR020846">
    <property type="entry name" value="MFS_dom"/>
</dbReference>
<evidence type="ECO:0000259" key="7">
    <source>
        <dbReference type="PROSITE" id="PS50850"/>
    </source>
</evidence>
<dbReference type="AlphaFoldDB" id="A0A1H4SAH4"/>
<evidence type="ECO:0000256" key="6">
    <source>
        <dbReference type="SAM" id="Phobius"/>
    </source>
</evidence>
<dbReference type="PANTHER" id="PTHR23501:SF191">
    <property type="entry name" value="VACUOLAR BASIC AMINO ACID TRANSPORTER 4"/>
    <property type="match status" value="1"/>
</dbReference>
<accession>A0A1H4SAH4</accession>
<dbReference type="PANTHER" id="PTHR23501">
    <property type="entry name" value="MAJOR FACILITATOR SUPERFAMILY"/>
    <property type="match status" value="1"/>
</dbReference>
<organism evidence="8 9">
    <name type="scientific">Amycolatopsis tolypomycina</name>
    <dbReference type="NCBI Taxonomy" id="208445"/>
    <lineage>
        <taxon>Bacteria</taxon>
        <taxon>Bacillati</taxon>
        <taxon>Actinomycetota</taxon>
        <taxon>Actinomycetes</taxon>
        <taxon>Pseudonocardiales</taxon>
        <taxon>Pseudonocardiaceae</taxon>
        <taxon>Amycolatopsis</taxon>
    </lineage>
</organism>
<dbReference type="GO" id="GO:0005886">
    <property type="term" value="C:plasma membrane"/>
    <property type="evidence" value="ECO:0007669"/>
    <property type="project" value="UniProtKB-SubCell"/>
</dbReference>
<dbReference type="PROSITE" id="PS50850">
    <property type="entry name" value="MFS"/>
    <property type="match status" value="1"/>
</dbReference>
<keyword evidence="9" id="KW-1185">Reference proteome</keyword>
<evidence type="ECO:0000256" key="3">
    <source>
        <dbReference type="ARBA" id="ARBA00022692"/>
    </source>
</evidence>
<keyword evidence="4 6" id="KW-1133">Transmembrane helix</keyword>
<comment type="subcellular location">
    <subcellularLocation>
        <location evidence="1">Cell inner membrane</location>
        <topology evidence="1">Multi-pass membrane protein</topology>
    </subcellularLocation>
</comment>
<evidence type="ECO:0000256" key="4">
    <source>
        <dbReference type="ARBA" id="ARBA00022989"/>
    </source>
</evidence>
<dbReference type="Pfam" id="PF07690">
    <property type="entry name" value="MFS_1"/>
    <property type="match status" value="1"/>
</dbReference>
<keyword evidence="2" id="KW-0813">Transport</keyword>
<feature type="transmembrane region" description="Helical" evidence="6">
    <location>
        <begin position="173"/>
        <end position="197"/>
    </location>
</feature>